<dbReference type="PANTHER" id="PTHR40078:SF1">
    <property type="entry name" value="INTEGRAL MEMBRANE PROTEIN"/>
    <property type="match status" value="1"/>
</dbReference>
<organism evidence="2 5">
    <name type="scientific">[Ruminococcus] lactaris</name>
    <dbReference type="NCBI Taxonomy" id="46228"/>
    <lineage>
        <taxon>Bacteria</taxon>
        <taxon>Bacillati</taxon>
        <taxon>Bacillota</taxon>
        <taxon>Clostridia</taxon>
        <taxon>Lachnospirales</taxon>
        <taxon>Lachnospiraceae</taxon>
        <taxon>Mediterraneibacter</taxon>
    </lineage>
</organism>
<protein>
    <recommendedName>
        <fullName evidence="8">YitT family protein</fullName>
    </recommendedName>
</protein>
<feature type="transmembrane region" description="Helical" evidence="1">
    <location>
        <begin position="95"/>
        <end position="114"/>
    </location>
</feature>
<feature type="transmembrane region" description="Helical" evidence="1">
    <location>
        <begin position="134"/>
        <end position="156"/>
    </location>
</feature>
<dbReference type="EMBL" id="QSQN01000013">
    <property type="protein sequence ID" value="RGK40589.1"/>
    <property type="molecule type" value="Genomic_DNA"/>
</dbReference>
<evidence type="ECO:0000313" key="2">
    <source>
        <dbReference type="EMBL" id="RGK40589.1"/>
    </source>
</evidence>
<evidence type="ECO:0000313" key="6">
    <source>
        <dbReference type="Proteomes" id="UP000284902"/>
    </source>
</evidence>
<keyword evidence="1" id="KW-0472">Membrane</keyword>
<reference evidence="5 6" key="1">
    <citation type="submission" date="2018-08" db="EMBL/GenBank/DDBJ databases">
        <title>A genome reference for cultivated species of the human gut microbiota.</title>
        <authorList>
            <person name="Zou Y."/>
            <person name="Xue W."/>
            <person name="Luo G."/>
        </authorList>
    </citation>
    <scope>NUCLEOTIDE SEQUENCE [LARGE SCALE GENOMIC DNA]</scope>
    <source>
        <strain evidence="4 7">AM09-9</strain>
        <strain evidence="3 6">AM25-1LB</strain>
        <strain evidence="2 5">TF11-7</strain>
    </source>
</reference>
<dbReference type="EMBL" id="QRMI01000033">
    <property type="protein sequence ID" value="RHJ59040.1"/>
    <property type="molecule type" value="Genomic_DNA"/>
</dbReference>
<evidence type="ECO:0000313" key="5">
    <source>
        <dbReference type="Proteomes" id="UP000260793"/>
    </source>
</evidence>
<comment type="caution">
    <text evidence="2">The sequence shown here is derived from an EMBL/GenBank/DDBJ whole genome shotgun (WGS) entry which is preliminary data.</text>
</comment>
<dbReference type="RefSeq" id="WP_023920439.1">
    <property type="nucleotide sequence ID" value="NZ_CAJMJQ010000014.1"/>
</dbReference>
<evidence type="ECO:0000313" key="7">
    <source>
        <dbReference type="Proteomes" id="UP000285832"/>
    </source>
</evidence>
<dbReference type="EMBL" id="QRHG01000014">
    <property type="protein sequence ID" value="RHF60847.1"/>
    <property type="molecule type" value="Genomic_DNA"/>
</dbReference>
<keyword evidence="1" id="KW-0812">Transmembrane</keyword>
<proteinExistence type="predicted"/>
<dbReference type="Pfam" id="PF19700">
    <property type="entry name" value="DUF6198"/>
    <property type="match status" value="1"/>
</dbReference>
<dbReference type="Proteomes" id="UP000285832">
    <property type="component" value="Unassembled WGS sequence"/>
</dbReference>
<dbReference type="Proteomes" id="UP000260793">
    <property type="component" value="Unassembled WGS sequence"/>
</dbReference>
<evidence type="ECO:0000313" key="4">
    <source>
        <dbReference type="EMBL" id="RHJ59040.1"/>
    </source>
</evidence>
<name>A0A3E4LT48_9FIRM</name>
<dbReference type="Proteomes" id="UP000284902">
    <property type="component" value="Unassembled WGS sequence"/>
</dbReference>
<dbReference type="AlphaFoldDB" id="A0A3E4LT48"/>
<evidence type="ECO:0008006" key="8">
    <source>
        <dbReference type="Google" id="ProtNLM"/>
    </source>
</evidence>
<dbReference type="InterPro" id="IPR038750">
    <property type="entry name" value="YczE/YyaS-like"/>
</dbReference>
<keyword evidence="1" id="KW-1133">Transmembrane helix</keyword>
<gene>
    <name evidence="4" type="ORF">DW116_11125</name>
    <name evidence="3" type="ORF">DW672_06985</name>
    <name evidence="2" type="ORF">DXD17_06375</name>
</gene>
<dbReference type="PANTHER" id="PTHR40078">
    <property type="entry name" value="INTEGRAL MEMBRANE PROTEIN-RELATED"/>
    <property type="match status" value="1"/>
</dbReference>
<accession>A0A3E4LT48</accession>
<evidence type="ECO:0000256" key="1">
    <source>
        <dbReference type="SAM" id="Phobius"/>
    </source>
</evidence>
<sequence>MRRQTINRIIFYITGLLILAMGLTLNTKAGLGVSPIISVSYSISQIMGMNFGNTTMGLYCVFVVVELILHFIRDRRSEKTEGAVLEHANRMNRKLVFLMDVLQIPLSMIFTRFLNLFAKVIPDFSEGEADGKQYAVRFAVLILALILTGIGAAMSLNMRIIPNPGDGIVQAIADCIHKSVGFTKNCFDVFNVTVTICISLLCRGHLIGIGIGTVCAVIGVGRTIAVFNHFTKEKMTELAGIEI</sequence>
<feature type="transmembrane region" description="Helical" evidence="1">
    <location>
        <begin position="9"/>
        <end position="31"/>
    </location>
</feature>
<evidence type="ECO:0000313" key="3">
    <source>
        <dbReference type="EMBL" id="RHF60847.1"/>
    </source>
</evidence>
<feature type="transmembrane region" description="Helical" evidence="1">
    <location>
        <begin position="51"/>
        <end position="72"/>
    </location>
</feature>